<proteinExistence type="predicted"/>
<feature type="region of interest" description="Disordered" evidence="16">
    <location>
        <begin position="214"/>
        <end position="351"/>
    </location>
</feature>
<feature type="compositionally biased region" description="Basic and acidic residues" evidence="16">
    <location>
        <begin position="1241"/>
        <end position="1251"/>
    </location>
</feature>
<dbReference type="Ensembl" id="ENSPMGT00000010034.1">
    <property type="protein sequence ID" value="ENSPMGP00000009408.1"/>
    <property type="gene ID" value="ENSPMGG00000007784.1"/>
</dbReference>
<dbReference type="STRING" id="409849.ENSPMGP00000009408"/>
<dbReference type="CDD" id="cd00171">
    <property type="entry name" value="Sec7"/>
    <property type="match status" value="1"/>
</dbReference>
<sequence length="1748" mass="195548">MSVYIVQGEVGLVVGAIKRNSRWNTHTPLDEEQDPLLNSFAQLRDVLNNIKDLSEVEPNVFLRPFLEVVRSEDTTGPITGLALTSVNKFLSYGLIDASHEAAAEAIENMADAVTHARFVGTDPASDEVVLMKILQVLRTLLLTPVGAHLTNESVCEIMQSCFRICFEMRLSELLRKSAEHTLVDMVQLLFSRLPQFKEEAKSCVGANIKKLKMRAGGMSESSKWKKQKRSPRPAHHMVRSPSGTMDQSVLSNNNLSGSGPPLPSSESVGSISSPSDSGVDSCSKTPSREDLSELDQNSTALSPSHPSGSDLGAGEGQVRGGVSSAQSASVESIPEVLDDNNSVSDTSSVHDMDYVNPRGVRFTQSTHRDGASLIPYGLPCLRELFRFLISLTNPHDRHNTDAMMHMGLQLLAVALETANVAHYQSLLLLVKDELCRHLFQLLSVERMNLYASSIRVCFLLFESMRVHLKFQLEMYLKKLMDIITCENIRMPYEMKELALEAVVQLWRVPSLVTELYLNYDCDYYCSNLFEDLTKLLSKNAFPVSGQLYTTHLLSLEALLTVIDSTEAHCQNKTSSSGRTEQGQGQEQRQEQVQEGRNASRDNTETNESVCIIQALEMYKLYFIFSLFLGEKVQKPHRFSSCLPDSQELLEIRTKKKLLITGTEQFNQKPKKGIQFLQEKGLLTEPMEPAQVAQWLRENHRLDKKMIGEFISERKNQELLDSFVNTFQFQGLRIDEALRLYLEAFRLPGEAPVIQRLLETFTDNWHKVNGSPFMTNDAGFALAYAVIMLNTDQHNHNVRKQNIPMTVEQFKKNLKGVNGNKDFDQDMLEDIYNAIKTEEIVMPDEQTGLVKENYVWSVLLHRGASPEGMFLRVPPGSYDNDLFSMTWGPSIAALSYVYDKSLDESILQKALTGFRKCATIAAHYGFSDVFDNLIISLCKFTTLSSESVENLPTVFGSNAKAQTAAKTVFDLSHRHGNILREGWKNIMESMLQLFRAELLPKAMLEVEDFVEPNGKISLQREETPSNRGESAVLSFVNWLTLSGAEPSGLRGPSTENQEAKQQAILCIKLCDPEKLITESKFLQLESLQELMKVSYLYFIFILLFRLRLDRVACVWQTVRDHLYQLCVQANDSCFLVERAVVGLLRLAIRLLRREDISSQVLLSLRLLLMMKPHVLSRVSREVSYGLHELLKTNAANIHSTEHWHTLFTLIECIGAGVRAPASFRLQAASSDHDTGAQSDSELSSHSHSELVDRGYTSDPEIYNENNKPRLPRSITDTDVSSGWLVVGKDDLDLTPKPEVRHALVNQYSLTVGQDLGQHDTKSLLKCVETLSFIVRDAAHVTPHNFELCVRAIRVFVEASLNGGYRNHDKKKSHKYDSSKSRLRKKNGSREKETGSGARRGGGRASNQRPSRSHSDEEEDEGVPASYHTVSLQVSQDLLDLMHTLHTRAANIYSSWAEEQRHLEAEGKKIEADSQTLWSSCWCPLLQGIAWLCTDARRQVRTQALTYLQRALLVHDLQTLDAAEWESCFNKVLFPLLTKLLENISPADVGGMEETRMRACTLLSKVFLQHLSPLLSLPTFAALWLTILDFMDKYMHAGSSDLLLEAIPESLKNMLLVMDTAGIFHSSDSGSGYSDLWSITWERIVCFLPHLKEELFKQTVIPVSEAPSAPPSAQTPSPSSFSPPTSSLNPSSSPLGPSPLILQPLASPLQVGVPPMSLPIILNPALIEATSPVPLLPPVNRTGTAPDEVK</sequence>
<evidence type="ECO:0000256" key="5">
    <source>
        <dbReference type="ARBA" id="ARBA00004502"/>
    </source>
</evidence>
<feature type="compositionally biased region" description="Basic residues" evidence="16">
    <location>
        <begin position="224"/>
        <end position="238"/>
    </location>
</feature>
<keyword evidence="14" id="KW-0472">Membrane</keyword>
<evidence type="ECO:0000256" key="9">
    <source>
        <dbReference type="ARBA" id="ARBA00022553"/>
    </source>
</evidence>
<protein>
    <recommendedName>
        <fullName evidence="15">Golgi-specific brefeldin A-resistance guanine nucleotide exchange factor 1</fullName>
    </recommendedName>
</protein>
<reference evidence="18" key="2">
    <citation type="submission" date="2025-09" db="UniProtKB">
        <authorList>
            <consortium name="Ensembl"/>
        </authorList>
    </citation>
    <scope>IDENTIFICATION</scope>
</reference>
<evidence type="ECO:0000256" key="2">
    <source>
        <dbReference type="ARBA" id="ARBA00004222"/>
    </source>
</evidence>
<dbReference type="PROSITE" id="PS50190">
    <property type="entry name" value="SEC7"/>
    <property type="match status" value="1"/>
</dbReference>
<keyword evidence="9" id="KW-0597">Phosphoprotein</keyword>
<evidence type="ECO:0000256" key="1">
    <source>
        <dbReference type="ARBA" id="ARBA00004170"/>
    </source>
</evidence>
<evidence type="ECO:0000256" key="16">
    <source>
        <dbReference type="SAM" id="MobiDB-lite"/>
    </source>
</evidence>
<evidence type="ECO:0000256" key="11">
    <source>
        <dbReference type="ARBA" id="ARBA00022677"/>
    </source>
</evidence>
<feature type="region of interest" description="Disordered" evidence="16">
    <location>
        <begin position="1362"/>
        <end position="1422"/>
    </location>
</feature>
<keyword evidence="12" id="KW-0653">Protein transport</keyword>
<feature type="compositionally biased region" description="Low complexity" evidence="16">
    <location>
        <begin position="248"/>
        <end position="283"/>
    </location>
</feature>
<organism evidence="18 19">
    <name type="scientific">Periophthalmus magnuspinnatus</name>
    <dbReference type="NCBI Taxonomy" id="409849"/>
    <lineage>
        <taxon>Eukaryota</taxon>
        <taxon>Metazoa</taxon>
        <taxon>Chordata</taxon>
        <taxon>Craniata</taxon>
        <taxon>Vertebrata</taxon>
        <taxon>Euteleostomi</taxon>
        <taxon>Actinopterygii</taxon>
        <taxon>Neopterygii</taxon>
        <taxon>Teleostei</taxon>
        <taxon>Neoteleostei</taxon>
        <taxon>Acanthomorphata</taxon>
        <taxon>Gobiaria</taxon>
        <taxon>Gobiiformes</taxon>
        <taxon>Gobioidei</taxon>
        <taxon>Gobiidae</taxon>
        <taxon>Oxudercinae</taxon>
        <taxon>Periophthalmus</taxon>
    </lineage>
</organism>
<feature type="compositionally biased region" description="Low complexity" evidence="16">
    <location>
        <begin position="577"/>
        <end position="586"/>
    </location>
</feature>
<dbReference type="Gene3D" id="1.10.1000.11">
    <property type="entry name" value="Arf Nucleotide-binding Site Opener,domain 2"/>
    <property type="match status" value="1"/>
</dbReference>
<dbReference type="InterPro" id="IPR032691">
    <property type="entry name" value="Mon2/Sec7/BIG1-like_HUS"/>
</dbReference>
<dbReference type="PANTHER" id="PTHR10663">
    <property type="entry name" value="GUANYL-NUCLEOTIDE EXCHANGE FACTOR"/>
    <property type="match status" value="1"/>
</dbReference>
<dbReference type="GO" id="GO:0015031">
    <property type="term" value="P:protein transport"/>
    <property type="evidence" value="ECO:0007669"/>
    <property type="project" value="UniProtKB-KW"/>
</dbReference>
<keyword evidence="13" id="KW-0333">Golgi apparatus</keyword>
<dbReference type="Pfam" id="PF12783">
    <property type="entry name" value="Sec7-like_HUS"/>
    <property type="match status" value="1"/>
</dbReference>
<dbReference type="Pfam" id="PF23325">
    <property type="entry name" value="TPR_28"/>
    <property type="match status" value="1"/>
</dbReference>
<accession>A0A3B3ZXE2</accession>
<name>A0A3B3ZXE2_9GOBI</name>
<comment type="subcellular location">
    <subcellularLocation>
        <location evidence="4">Cytoplasm</location>
    </subcellularLocation>
    <subcellularLocation>
        <location evidence="3">Endoplasmic reticulum-Golgi intermediate compartment</location>
    </subcellularLocation>
    <subcellularLocation>
        <location evidence="2">Golgi apparatus</location>
        <location evidence="2">cis-Golgi network</location>
    </subcellularLocation>
    <subcellularLocation>
        <location evidence="6">Golgi apparatus</location>
        <location evidence="6">trans-Golgi network</location>
    </subcellularLocation>
    <subcellularLocation>
        <location evidence="5">Lipid droplet</location>
    </subcellularLocation>
    <subcellularLocation>
        <location evidence="1">Membrane</location>
        <topology evidence="1">Peripheral membrane protein</topology>
    </subcellularLocation>
</comment>
<dbReference type="GO" id="GO:0010256">
    <property type="term" value="P:endomembrane system organization"/>
    <property type="evidence" value="ECO:0007669"/>
    <property type="project" value="UniProtKB-ARBA"/>
</dbReference>
<keyword evidence="19" id="KW-1185">Reference proteome</keyword>
<dbReference type="SMART" id="SM00222">
    <property type="entry name" value="Sec7"/>
    <property type="match status" value="1"/>
</dbReference>
<dbReference type="GO" id="GO:0005085">
    <property type="term" value="F:guanyl-nucleotide exchange factor activity"/>
    <property type="evidence" value="ECO:0007669"/>
    <property type="project" value="UniProtKB-KW"/>
</dbReference>
<reference evidence="18" key="1">
    <citation type="submission" date="2025-08" db="UniProtKB">
        <authorList>
            <consortium name="Ensembl"/>
        </authorList>
    </citation>
    <scope>IDENTIFICATION</scope>
</reference>
<dbReference type="Gene3D" id="1.10.220.20">
    <property type="match status" value="1"/>
</dbReference>
<evidence type="ECO:0000256" key="3">
    <source>
        <dbReference type="ARBA" id="ARBA00004399"/>
    </source>
</evidence>
<keyword evidence="11" id="KW-0551">Lipid droplet</keyword>
<feature type="region of interest" description="Disordered" evidence="16">
    <location>
        <begin position="1227"/>
        <end position="1273"/>
    </location>
</feature>
<feature type="region of interest" description="Disordered" evidence="16">
    <location>
        <begin position="1664"/>
        <end position="1692"/>
    </location>
</feature>
<dbReference type="InterPro" id="IPR023394">
    <property type="entry name" value="Sec7_C_sf"/>
</dbReference>
<dbReference type="InterPro" id="IPR035999">
    <property type="entry name" value="Sec7_dom_sf"/>
</dbReference>
<feature type="region of interest" description="Disordered" evidence="16">
    <location>
        <begin position="570"/>
        <end position="601"/>
    </location>
</feature>
<feature type="compositionally biased region" description="Basic and acidic residues" evidence="16">
    <location>
        <begin position="587"/>
        <end position="601"/>
    </location>
</feature>
<dbReference type="FunFam" id="1.10.220.20:FF:000004">
    <property type="entry name" value="Golgi-specific brefeldin A-resistance guanine nucleotide exchange factor 1"/>
    <property type="match status" value="1"/>
</dbReference>
<evidence type="ECO:0000256" key="14">
    <source>
        <dbReference type="ARBA" id="ARBA00023136"/>
    </source>
</evidence>
<dbReference type="GO" id="GO:0005794">
    <property type="term" value="C:Golgi apparatus"/>
    <property type="evidence" value="ECO:0007669"/>
    <property type="project" value="UniProtKB-SubCell"/>
</dbReference>
<evidence type="ECO:0000259" key="17">
    <source>
        <dbReference type="PROSITE" id="PS50190"/>
    </source>
</evidence>
<dbReference type="InterPro" id="IPR000904">
    <property type="entry name" value="Sec7_dom"/>
</dbReference>
<dbReference type="FunFam" id="1.10.1000.11:FF:000007">
    <property type="entry name" value="Golgi-specific brefeldin A-resistance guanine nucleotide exchange factor 1"/>
    <property type="match status" value="1"/>
</dbReference>
<dbReference type="PANTHER" id="PTHR10663:SF388">
    <property type="entry name" value="GOLGI-SPECIFIC BREFELDIN A-RESISTANCE GUANINE NUCLEOTIDE EXCHANGE FACTOR 1"/>
    <property type="match status" value="1"/>
</dbReference>
<dbReference type="GO" id="GO:0032012">
    <property type="term" value="P:regulation of ARF protein signal transduction"/>
    <property type="evidence" value="ECO:0007669"/>
    <property type="project" value="InterPro"/>
</dbReference>
<dbReference type="GO" id="GO:0005811">
    <property type="term" value="C:lipid droplet"/>
    <property type="evidence" value="ECO:0007669"/>
    <property type="project" value="UniProtKB-SubCell"/>
</dbReference>
<evidence type="ECO:0000256" key="12">
    <source>
        <dbReference type="ARBA" id="ARBA00022927"/>
    </source>
</evidence>
<dbReference type="Pfam" id="PF01369">
    <property type="entry name" value="Sec7"/>
    <property type="match status" value="1"/>
</dbReference>
<dbReference type="GO" id="GO:0016020">
    <property type="term" value="C:membrane"/>
    <property type="evidence" value="ECO:0007669"/>
    <property type="project" value="UniProtKB-SubCell"/>
</dbReference>
<feature type="domain" description="SEC7" evidence="17">
    <location>
        <begin position="647"/>
        <end position="837"/>
    </location>
</feature>
<evidence type="ECO:0000256" key="7">
    <source>
        <dbReference type="ARBA" id="ARBA00022448"/>
    </source>
</evidence>
<evidence type="ECO:0000256" key="4">
    <source>
        <dbReference type="ARBA" id="ARBA00004496"/>
    </source>
</evidence>
<keyword evidence="8" id="KW-0963">Cytoplasm</keyword>
<evidence type="ECO:0000256" key="15">
    <source>
        <dbReference type="ARBA" id="ARBA00069794"/>
    </source>
</evidence>
<keyword evidence="10" id="KW-0344">Guanine-nucleotide releasing factor</keyword>
<evidence type="ECO:0000313" key="18">
    <source>
        <dbReference type="Ensembl" id="ENSPMGP00000009408.1"/>
    </source>
</evidence>
<dbReference type="InterPro" id="IPR056604">
    <property type="entry name" value="GBF1-like_TPR"/>
</dbReference>
<dbReference type="GO" id="GO:0016197">
    <property type="term" value="P:endosomal transport"/>
    <property type="evidence" value="ECO:0007669"/>
    <property type="project" value="UniProtKB-ARBA"/>
</dbReference>
<evidence type="ECO:0000313" key="19">
    <source>
        <dbReference type="Proteomes" id="UP000261520"/>
    </source>
</evidence>
<dbReference type="Proteomes" id="UP000261520">
    <property type="component" value="Unplaced"/>
</dbReference>
<evidence type="ECO:0000256" key="13">
    <source>
        <dbReference type="ARBA" id="ARBA00023034"/>
    </source>
</evidence>
<evidence type="ECO:0000256" key="10">
    <source>
        <dbReference type="ARBA" id="ARBA00022658"/>
    </source>
</evidence>
<dbReference type="GO" id="GO:0005793">
    <property type="term" value="C:endoplasmic reticulum-Golgi intermediate compartment"/>
    <property type="evidence" value="ECO:0007669"/>
    <property type="project" value="UniProtKB-SubCell"/>
</dbReference>
<feature type="compositionally biased region" description="Polar residues" evidence="16">
    <location>
        <begin position="294"/>
        <end position="307"/>
    </location>
</feature>
<evidence type="ECO:0000256" key="6">
    <source>
        <dbReference type="ARBA" id="ARBA00004601"/>
    </source>
</evidence>
<dbReference type="SUPFAM" id="SSF48425">
    <property type="entry name" value="Sec7 domain"/>
    <property type="match status" value="1"/>
</dbReference>
<evidence type="ECO:0000256" key="8">
    <source>
        <dbReference type="ARBA" id="ARBA00022490"/>
    </source>
</evidence>
<keyword evidence="7" id="KW-0813">Transport</keyword>